<evidence type="ECO:0000313" key="3">
    <source>
        <dbReference type="EMBL" id="ONN56774.1"/>
    </source>
</evidence>
<proteinExistence type="predicted"/>
<dbReference type="NCBIfam" id="NF012229">
    <property type="entry name" value="bla_class_B_core"/>
    <property type="match status" value="1"/>
</dbReference>
<dbReference type="AlphaFoldDB" id="A0A1V2V3L2"/>
<reference evidence="3 4" key="1">
    <citation type="submission" date="2015-07" db="EMBL/GenBank/DDBJ databases">
        <title>Acinetobacter yuneri, a novel member of Acinetobacter calcoaceticus-Acinetobacter baumannii complex isolated from clinical specimen.</title>
        <authorList>
            <person name="Yu Y."/>
        </authorList>
    </citation>
    <scope>NUCLEOTIDE SEQUENCE [LARGE SCALE GENOMIC DNA]</scope>
    <source>
        <strain evidence="3 4">A362</strain>
    </source>
</reference>
<dbReference type="Proteomes" id="UP000189376">
    <property type="component" value="Unassembled WGS sequence"/>
</dbReference>
<feature type="domain" description="Metallo-beta-lactamase" evidence="2">
    <location>
        <begin position="51"/>
        <end position="239"/>
    </location>
</feature>
<sequence>MKMKKKMLFIGSILLTSLSTSAAPLKLPDDWTQNTQPFQITENIYYVGTHGLAAYLLASGHQALLIDTGLPENTEQIEQNIKQLGFKLSDVKIMVTSHAHWDHVGALARIKQDTDAKLIAMQQDVKALEIGKPIGENTFQTIPFTPVKVDKVIHDGEVVKLGKLKLKATLTPGHTPGCTTWSTEIKSNGKNLTVVFPCSLSVAGNVLQNNHQYPNIVADYRKSFERLKNMKADIVLTSHPEVADVLGNKARKDDGQTNAFIQPEKLSSIVKDAEIAFEKSLVSSHP</sequence>
<feature type="signal peptide" evidence="1">
    <location>
        <begin position="1"/>
        <end position="22"/>
    </location>
</feature>
<dbReference type="NCBIfam" id="NF033184">
    <property type="entry name" value="B3_Acin_new1"/>
    <property type="match status" value="1"/>
</dbReference>
<dbReference type="CDD" id="cd16310">
    <property type="entry name" value="Mbl1b-like_MBL-B3"/>
    <property type="match status" value="1"/>
</dbReference>
<gene>
    <name evidence="3" type="ORF">AC058_03640</name>
</gene>
<dbReference type="SMART" id="SM00849">
    <property type="entry name" value="Lactamase_B"/>
    <property type="match status" value="1"/>
</dbReference>
<protein>
    <submittedName>
        <fullName evidence="3">Metallo-beta-lactamase</fullName>
    </submittedName>
</protein>
<dbReference type="NCBIfam" id="NF033105">
    <property type="entry name" value="bla_subclass_B3"/>
    <property type="match status" value="1"/>
</dbReference>
<keyword evidence="1" id="KW-0732">Signal</keyword>
<evidence type="ECO:0000313" key="4">
    <source>
        <dbReference type="Proteomes" id="UP000189376"/>
    </source>
</evidence>
<dbReference type="InterPro" id="IPR036866">
    <property type="entry name" value="RibonucZ/Hydroxyglut_hydro"/>
</dbReference>
<keyword evidence="4" id="KW-1185">Reference proteome</keyword>
<name>A0A1V2V3L2_9GAMM</name>
<dbReference type="InterPro" id="IPR001279">
    <property type="entry name" value="Metallo-B-lactamas"/>
</dbReference>
<comment type="caution">
    <text evidence="3">The sequence shown here is derived from an EMBL/GenBank/DDBJ whole genome shotgun (WGS) entry which is preliminary data.</text>
</comment>
<dbReference type="PANTHER" id="PTHR42951:SF17">
    <property type="entry name" value="METALLO-BETA-LACTAMASE DOMAIN-CONTAINING PROTEIN"/>
    <property type="match status" value="1"/>
</dbReference>
<evidence type="ECO:0000259" key="2">
    <source>
        <dbReference type="SMART" id="SM00849"/>
    </source>
</evidence>
<dbReference type="InterPro" id="IPR050855">
    <property type="entry name" value="NDM-1-like"/>
</dbReference>
<dbReference type="Pfam" id="PF00753">
    <property type="entry name" value="Lactamase_B"/>
    <property type="match status" value="1"/>
</dbReference>
<dbReference type="Gene3D" id="3.60.15.10">
    <property type="entry name" value="Ribonuclease Z/Hydroxyacylglutathione hydrolase-like"/>
    <property type="match status" value="1"/>
</dbReference>
<dbReference type="PANTHER" id="PTHR42951">
    <property type="entry name" value="METALLO-BETA-LACTAMASE DOMAIN-CONTAINING"/>
    <property type="match status" value="1"/>
</dbReference>
<dbReference type="EMBL" id="LFZS01000001">
    <property type="protein sequence ID" value="ONN56774.1"/>
    <property type="molecule type" value="Genomic_DNA"/>
</dbReference>
<feature type="chain" id="PRO_5012663085" evidence="1">
    <location>
        <begin position="23"/>
        <end position="286"/>
    </location>
</feature>
<accession>A0A1V2V3L2</accession>
<organism evidence="3 4">
    <name type="scientific">Acinetobacter genomosp. 33YU</name>
    <dbReference type="NCBI Taxonomy" id="1675530"/>
    <lineage>
        <taxon>Bacteria</taxon>
        <taxon>Pseudomonadati</taxon>
        <taxon>Pseudomonadota</taxon>
        <taxon>Gammaproteobacteria</taxon>
        <taxon>Moraxellales</taxon>
        <taxon>Moraxellaceae</taxon>
        <taxon>Acinetobacter</taxon>
    </lineage>
</organism>
<dbReference type="SUPFAM" id="SSF56281">
    <property type="entry name" value="Metallo-hydrolase/oxidoreductase"/>
    <property type="match status" value="1"/>
</dbReference>
<evidence type="ECO:0000256" key="1">
    <source>
        <dbReference type="SAM" id="SignalP"/>
    </source>
</evidence>